<evidence type="ECO:0000313" key="1">
    <source>
        <dbReference type="EMBL" id="SNT44406.1"/>
    </source>
</evidence>
<keyword evidence="2" id="KW-1185">Reference proteome</keyword>
<protein>
    <submittedName>
        <fullName evidence="1">Uncharacterized protein</fullName>
    </submittedName>
</protein>
<gene>
    <name evidence="1" type="ORF">SAMN05216276_104378</name>
</gene>
<dbReference type="Proteomes" id="UP000198282">
    <property type="component" value="Unassembled WGS sequence"/>
</dbReference>
<dbReference type="EMBL" id="FZOD01000043">
    <property type="protein sequence ID" value="SNT44406.1"/>
    <property type="molecule type" value="Genomic_DNA"/>
</dbReference>
<sequence>MKAGEVYRITRNGIEVAERRPPSHGCLTAEDLTARHRRLPRVDHELMRQESDEPFDAKKHIFGRLPLLYQYGRVSISCIP</sequence>
<dbReference type="AlphaFoldDB" id="A0A239MNU4"/>
<reference evidence="1 2" key="1">
    <citation type="submission" date="2017-06" db="EMBL/GenBank/DDBJ databases">
        <authorList>
            <person name="Kim H.J."/>
            <person name="Triplett B.A."/>
        </authorList>
    </citation>
    <scope>NUCLEOTIDE SEQUENCE [LARGE SCALE GENOMIC DNA]</scope>
    <source>
        <strain evidence="1 2">CGMCC 4.2132</strain>
    </source>
</reference>
<evidence type="ECO:0000313" key="2">
    <source>
        <dbReference type="Proteomes" id="UP000198282"/>
    </source>
</evidence>
<organism evidence="1 2">
    <name type="scientific">Streptosporangium subroseum</name>
    <dbReference type="NCBI Taxonomy" id="106412"/>
    <lineage>
        <taxon>Bacteria</taxon>
        <taxon>Bacillati</taxon>
        <taxon>Actinomycetota</taxon>
        <taxon>Actinomycetes</taxon>
        <taxon>Streptosporangiales</taxon>
        <taxon>Streptosporangiaceae</taxon>
        <taxon>Streptosporangium</taxon>
    </lineage>
</organism>
<proteinExistence type="predicted"/>
<accession>A0A239MNU4</accession>
<name>A0A239MNU4_9ACTN</name>